<name>A0A062TVU0_9PROT</name>
<protein>
    <submittedName>
        <fullName evidence="1">Uncharacterized protein</fullName>
    </submittedName>
</protein>
<dbReference type="AlphaFoldDB" id="A0A062TVU0"/>
<organism evidence="1 2">
    <name type="scientific">Hyphomonas pacifica</name>
    <dbReference type="NCBI Taxonomy" id="1280941"/>
    <lineage>
        <taxon>Bacteria</taxon>
        <taxon>Pseudomonadati</taxon>
        <taxon>Pseudomonadota</taxon>
        <taxon>Alphaproteobacteria</taxon>
        <taxon>Hyphomonadales</taxon>
        <taxon>Hyphomonadaceae</taxon>
        <taxon>Hyphomonas</taxon>
    </lineage>
</organism>
<evidence type="ECO:0000313" key="1">
    <source>
        <dbReference type="EMBL" id="RAN32275.1"/>
    </source>
</evidence>
<proteinExistence type="predicted"/>
<evidence type="ECO:0000313" key="2">
    <source>
        <dbReference type="Proteomes" id="UP000249123"/>
    </source>
</evidence>
<dbReference type="STRING" id="1280941.HY2_09775"/>
<dbReference type="RefSeq" id="WP_034824910.1">
    <property type="nucleotide sequence ID" value="NZ_AWFA01000008.1"/>
</dbReference>
<dbReference type="eggNOG" id="ENOG50347WY">
    <property type="taxonomic scope" value="Bacteria"/>
</dbReference>
<keyword evidence="2" id="KW-1185">Reference proteome</keyword>
<reference evidence="1 2" key="1">
    <citation type="submission" date="2013-04" db="EMBL/GenBank/DDBJ databases">
        <title>Hyphomonas sp. T24B3 Genome Sequencing.</title>
        <authorList>
            <person name="Lai Q."/>
            <person name="Shao Z."/>
        </authorList>
    </citation>
    <scope>NUCLEOTIDE SEQUENCE [LARGE SCALE GENOMIC DNA]</scope>
    <source>
        <strain evidence="1 2">T24B3</strain>
    </source>
</reference>
<dbReference type="OrthoDB" id="9554160at2"/>
<sequence>MVLLTRTPVLWGSFILFLLIGVGFGIFSGVVGGAYLDTLDGGEVSRALIASMTPAQRSAHFWLTVLLDTAYPLAYGALFAGLALRCLGRYGRLAALPALAVVVVDLTENMVQALALSGAVDALDAKVWLTPLKFGLFFLAAGIALVALLIATVNRVCRGKAG</sequence>
<accession>A0A062TVU0</accession>
<comment type="caution">
    <text evidence="1">The sequence shown here is derived from an EMBL/GenBank/DDBJ whole genome shotgun (WGS) entry which is preliminary data.</text>
</comment>
<gene>
    <name evidence="1" type="ORF">HY3_02820</name>
</gene>
<dbReference type="Proteomes" id="UP000249123">
    <property type="component" value="Unassembled WGS sequence"/>
</dbReference>
<dbReference type="EMBL" id="AWFB01000034">
    <property type="protein sequence ID" value="RAN32275.1"/>
    <property type="molecule type" value="Genomic_DNA"/>
</dbReference>